<dbReference type="SMART" id="SM01279">
    <property type="entry name" value="Matrilin_ccoil"/>
    <property type="match status" value="1"/>
</dbReference>
<dbReference type="Gene3D" id="3.40.50.410">
    <property type="entry name" value="von Willebrand factor, type A domain"/>
    <property type="match status" value="2"/>
</dbReference>
<feature type="signal peptide" evidence="8">
    <location>
        <begin position="1"/>
        <end position="23"/>
    </location>
</feature>
<dbReference type="Gene3D" id="1.20.5.30">
    <property type="match status" value="1"/>
</dbReference>
<evidence type="ECO:0000256" key="6">
    <source>
        <dbReference type="ARBA" id="ARBA00023157"/>
    </source>
</evidence>
<dbReference type="PANTHER" id="PTHR24020:SF16">
    <property type="entry name" value="CARTILAGE MATRIX PROTEIN"/>
    <property type="match status" value="1"/>
</dbReference>
<dbReference type="OrthoDB" id="6022609at2759"/>
<dbReference type="GO" id="GO:0005576">
    <property type="term" value="C:extracellular region"/>
    <property type="evidence" value="ECO:0007669"/>
    <property type="project" value="UniProtKB-SubCell"/>
</dbReference>
<dbReference type="Pfam" id="PF00092">
    <property type="entry name" value="VWA"/>
    <property type="match status" value="2"/>
</dbReference>
<organism evidence="10 11">
    <name type="scientific">Limosa lapponica baueri</name>
    <dbReference type="NCBI Taxonomy" id="1758121"/>
    <lineage>
        <taxon>Eukaryota</taxon>
        <taxon>Metazoa</taxon>
        <taxon>Chordata</taxon>
        <taxon>Craniata</taxon>
        <taxon>Vertebrata</taxon>
        <taxon>Euteleostomi</taxon>
        <taxon>Archelosauria</taxon>
        <taxon>Archosauria</taxon>
        <taxon>Dinosauria</taxon>
        <taxon>Saurischia</taxon>
        <taxon>Theropoda</taxon>
        <taxon>Coelurosauria</taxon>
        <taxon>Aves</taxon>
        <taxon>Neognathae</taxon>
        <taxon>Neoaves</taxon>
        <taxon>Charadriiformes</taxon>
        <taxon>Scolopacidae</taxon>
        <taxon>Limosa</taxon>
    </lineage>
</organism>
<protein>
    <recommendedName>
        <fullName evidence="9">VWFA domain-containing protein</fullName>
    </recommendedName>
</protein>
<evidence type="ECO:0000256" key="2">
    <source>
        <dbReference type="ARBA" id="ARBA00022525"/>
    </source>
</evidence>
<evidence type="ECO:0000256" key="4">
    <source>
        <dbReference type="ARBA" id="ARBA00022729"/>
    </source>
</evidence>
<dbReference type="PROSITE" id="PS50234">
    <property type="entry name" value="VWFA"/>
    <property type="match status" value="2"/>
</dbReference>
<evidence type="ECO:0000256" key="1">
    <source>
        <dbReference type="ARBA" id="ARBA00004613"/>
    </source>
</evidence>
<dbReference type="InterPro" id="IPR019466">
    <property type="entry name" value="Matrilin_CC_trimer"/>
</dbReference>
<dbReference type="SMART" id="SM00327">
    <property type="entry name" value="VWA"/>
    <property type="match status" value="2"/>
</dbReference>
<dbReference type="PANTHER" id="PTHR24020">
    <property type="entry name" value="COLLAGEN ALPHA"/>
    <property type="match status" value="1"/>
</dbReference>
<evidence type="ECO:0000313" key="10">
    <source>
        <dbReference type="EMBL" id="PKU33354.1"/>
    </source>
</evidence>
<evidence type="ECO:0000256" key="8">
    <source>
        <dbReference type="SAM" id="SignalP"/>
    </source>
</evidence>
<feature type="domain" description="VWFA" evidence="9">
    <location>
        <begin position="39"/>
        <end position="150"/>
    </location>
</feature>
<dbReference type="GO" id="GO:0005509">
    <property type="term" value="F:calcium ion binding"/>
    <property type="evidence" value="ECO:0007669"/>
    <property type="project" value="InterPro"/>
</dbReference>
<dbReference type="FunFam" id="3.40.50.410:FF:000004">
    <property type="entry name" value="collagen alpha-6(VI) chain"/>
    <property type="match status" value="1"/>
</dbReference>
<dbReference type="Proteomes" id="UP000233556">
    <property type="component" value="Unassembled WGS sequence"/>
</dbReference>
<dbReference type="Pfam" id="PF14670">
    <property type="entry name" value="FXa_inhibition"/>
    <property type="match status" value="1"/>
</dbReference>
<dbReference type="PROSITE" id="PS01186">
    <property type="entry name" value="EGF_2"/>
    <property type="match status" value="1"/>
</dbReference>
<dbReference type="SUPFAM" id="SSF53300">
    <property type="entry name" value="vWA-like"/>
    <property type="match status" value="2"/>
</dbReference>
<evidence type="ECO:0000256" key="7">
    <source>
        <dbReference type="ARBA" id="ARBA00023180"/>
    </source>
</evidence>
<dbReference type="SUPFAM" id="SSF58002">
    <property type="entry name" value="Chicken cartilage matrix protein"/>
    <property type="match status" value="1"/>
</dbReference>
<feature type="domain" description="VWFA" evidence="9">
    <location>
        <begin position="211"/>
        <end position="383"/>
    </location>
</feature>
<evidence type="ECO:0000313" key="11">
    <source>
        <dbReference type="Proteomes" id="UP000233556"/>
    </source>
</evidence>
<keyword evidence="2" id="KW-0964">Secreted</keyword>
<keyword evidence="5" id="KW-0677">Repeat</keyword>
<comment type="subcellular location">
    <subcellularLocation>
        <location evidence="1">Secreted</location>
    </subcellularLocation>
</comment>
<dbReference type="SMART" id="SM00179">
    <property type="entry name" value="EGF_CA"/>
    <property type="match status" value="1"/>
</dbReference>
<dbReference type="Pfam" id="PF10393">
    <property type="entry name" value="Matrilin_ccoil"/>
    <property type="match status" value="1"/>
</dbReference>
<gene>
    <name evidence="10" type="ORF">llap_16342</name>
</gene>
<dbReference type="Gene3D" id="2.10.25.10">
    <property type="entry name" value="Laminin"/>
    <property type="match status" value="1"/>
</dbReference>
<dbReference type="EMBL" id="KZ510190">
    <property type="protein sequence ID" value="PKU33354.1"/>
    <property type="molecule type" value="Genomic_DNA"/>
</dbReference>
<sequence length="479" mass="52824">MDRTVSALLLSLLLLLQSYGACGAPPQPRGTLCRTKPTDLVFIIDSSRSVRPHEFEKIKVFVSQVIEGLDVGPNATRVGVINYASAVKNEFSLKTYQTKAGLLQAVRRIEPLSTGTMTGLAIQFAISRAFSDSEGARVRSPNFNKRLADGWFPFWVFSSVVSDLCATGDHDCEQICISTPGAYKCACKEGFTLNNDGKTCSGIGGSGSALDLVFLIDGSKSVRPENFELVKKFINQIVDSLEVSEKQAQVGLVQYSSSVRQEFPLGQFKNKKDIKAAVKKMAYMEKGTMTGQALKYLIDSSFSIINGARPGVPKVGIVFTDGRSQDYITDAAKKAKDLGFRMFAVGVGNAVEDELREIASEPVAEHYFYTADFRTISKIGKKLQMKICVEEDPCECKSIVKFQTKVEDLINSLQRKYILQKLSVFRTQWVGLCLLEGPVGKVYLGGRRLGGCSGKWERRHLGYECVQQEVTHQSAYLLL</sequence>
<evidence type="ECO:0000256" key="3">
    <source>
        <dbReference type="ARBA" id="ARBA00022536"/>
    </source>
</evidence>
<keyword evidence="4 8" id="KW-0732">Signal</keyword>
<dbReference type="PRINTS" id="PR00453">
    <property type="entry name" value="VWFADOMAIN"/>
</dbReference>
<dbReference type="AlphaFoldDB" id="A0A2I0THS6"/>
<evidence type="ECO:0000256" key="5">
    <source>
        <dbReference type="ARBA" id="ARBA00022737"/>
    </source>
</evidence>
<feature type="chain" id="PRO_5014166783" description="VWFA domain-containing protein" evidence="8">
    <location>
        <begin position="24"/>
        <end position="479"/>
    </location>
</feature>
<keyword evidence="6" id="KW-1015">Disulfide bond</keyword>
<dbReference type="InterPro" id="IPR002035">
    <property type="entry name" value="VWF_A"/>
</dbReference>
<reference evidence="11" key="2">
    <citation type="submission" date="2017-12" db="EMBL/GenBank/DDBJ databases">
        <title>Genome sequence of the Bar-tailed Godwit (Limosa lapponica baueri).</title>
        <authorList>
            <person name="Lima N.C.B."/>
            <person name="Parody-Merino A.M."/>
            <person name="Battley P.F."/>
            <person name="Fidler A.E."/>
            <person name="Prosdocimi F."/>
        </authorList>
    </citation>
    <scope>NUCLEOTIDE SEQUENCE [LARGE SCALE GENOMIC DNA]</scope>
</reference>
<keyword evidence="11" id="KW-1185">Reference proteome</keyword>
<reference evidence="11" key="1">
    <citation type="submission" date="2017-11" db="EMBL/GenBank/DDBJ databases">
        <authorList>
            <person name="Lima N.C."/>
            <person name="Parody-Merino A.M."/>
            <person name="Battley P.F."/>
            <person name="Fidler A.E."/>
            <person name="Prosdocimi F."/>
        </authorList>
    </citation>
    <scope>NUCLEOTIDE SEQUENCE [LARGE SCALE GENOMIC DNA]</scope>
</reference>
<keyword evidence="3" id="KW-0245">EGF-like domain</keyword>
<name>A0A2I0THS6_LIMLA</name>
<proteinExistence type="predicted"/>
<dbReference type="InterPro" id="IPR036337">
    <property type="entry name" value="Matrilin_CC_sf"/>
</dbReference>
<dbReference type="SMART" id="SM00181">
    <property type="entry name" value="EGF"/>
    <property type="match status" value="1"/>
</dbReference>
<dbReference type="InterPro" id="IPR000742">
    <property type="entry name" value="EGF"/>
</dbReference>
<dbReference type="InterPro" id="IPR036465">
    <property type="entry name" value="vWFA_dom_sf"/>
</dbReference>
<dbReference type="InterPro" id="IPR050525">
    <property type="entry name" value="ECM_Assembly_Org"/>
</dbReference>
<accession>A0A2I0THS6</accession>
<dbReference type="FunFam" id="2.10.25.10:FF:000408">
    <property type="entry name" value="Cartilage matrix protein"/>
    <property type="match status" value="1"/>
</dbReference>
<keyword evidence="7" id="KW-0325">Glycoprotein</keyword>
<dbReference type="InterPro" id="IPR001881">
    <property type="entry name" value="EGF-like_Ca-bd_dom"/>
</dbReference>
<evidence type="ECO:0000259" key="9">
    <source>
        <dbReference type="PROSITE" id="PS50234"/>
    </source>
</evidence>